<keyword evidence="2" id="KW-1185">Reference proteome</keyword>
<dbReference type="Proteomes" id="UP000005237">
    <property type="component" value="Unassembled WGS sequence"/>
</dbReference>
<reference evidence="1" key="2">
    <citation type="submission" date="2022-06" db="UniProtKB">
        <authorList>
            <consortium name="EnsemblMetazoa"/>
        </authorList>
    </citation>
    <scope>IDENTIFICATION</scope>
    <source>
        <strain evidence="1">DF5081</strain>
    </source>
</reference>
<protein>
    <submittedName>
        <fullName evidence="1">Uncharacterized protein</fullName>
    </submittedName>
</protein>
<sequence length="81" mass="9060">MVRTIGGMDQGGQTDKQRTRLCCQPQLSTDFHVFVVTASSSSSLPSSFHLLHSYQHRNSFGFFFCASLRVASHFPIEILPL</sequence>
<proteinExistence type="predicted"/>
<name>A0A8R1ELM6_CAEJA</name>
<evidence type="ECO:0000313" key="1">
    <source>
        <dbReference type="EnsemblMetazoa" id="CJA36114.1"/>
    </source>
</evidence>
<accession>A0A8R1ELM6</accession>
<evidence type="ECO:0000313" key="2">
    <source>
        <dbReference type="Proteomes" id="UP000005237"/>
    </source>
</evidence>
<dbReference type="EnsemblMetazoa" id="CJA36114.1">
    <property type="protein sequence ID" value="CJA36114.1"/>
    <property type="gene ID" value="WBGene00211961"/>
</dbReference>
<reference evidence="2" key="1">
    <citation type="submission" date="2010-08" db="EMBL/GenBank/DDBJ databases">
        <authorList>
            <consortium name="Caenorhabditis japonica Sequencing Consortium"/>
            <person name="Wilson R.K."/>
        </authorList>
    </citation>
    <scope>NUCLEOTIDE SEQUENCE [LARGE SCALE GENOMIC DNA]</scope>
    <source>
        <strain evidence="2">DF5081</strain>
    </source>
</reference>
<dbReference type="AlphaFoldDB" id="A0A8R1ELM6"/>
<organism evidence="1 2">
    <name type="scientific">Caenorhabditis japonica</name>
    <dbReference type="NCBI Taxonomy" id="281687"/>
    <lineage>
        <taxon>Eukaryota</taxon>
        <taxon>Metazoa</taxon>
        <taxon>Ecdysozoa</taxon>
        <taxon>Nematoda</taxon>
        <taxon>Chromadorea</taxon>
        <taxon>Rhabditida</taxon>
        <taxon>Rhabditina</taxon>
        <taxon>Rhabditomorpha</taxon>
        <taxon>Rhabditoidea</taxon>
        <taxon>Rhabditidae</taxon>
        <taxon>Peloderinae</taxon>
        <taxon>Caenorhabditis</taxon>
    </lineage>
</organism>